<reference evidence="2" key="1">
    <citation type="submission" date="2014-09" db="EMBL/GenBank/DDBJ databases">
        <authorList>
            <person name="Mudge J."/>
            <person name="Ramaraj T."/>
            <person name="Lindquist I.E."/>
            <person name="Bharti A.K."/>
            <person name="Sundararajan A."/>
            <person name="Cameron C.T."/>
            <person name="Woodward J.E."/>
            <person name="May G.D."/>
            <person name="Brubaker C."/>
            <person name="Broadhvest J."/>
            <person name="Wilkins T.A."/>
        </authorList>
    </citation>
    <scope>NUCLEOTIDE SEQUENCE</scope>
    <source>
        <strain evidence="2">cv. AKA8401</strain>
    </source>
</reference>
<protein>
    <submittedName>
        <fullName evidence="1">Uncharacterized protein</fullName>
    </submittedName>
</protein>
<organism evidence="1 2">
    <name type="scientific">Gossypium arboreum</name>
    <name type="common">Tree cotton</name>
    <name type="synonym">Gossypium nanking</name>
    <dbReference type="NCBI Taxonomy" id="29729"/>
    <lineage>
        <taxon>Eukaryota</taxon>
        <taxon>Viridiplantae</taxon>
        <taxon>Streptophyta</taxon>
        <taxon>Embryophyta</taxon>
        <taxon>Tracheophyta</taxon>
        <taxon>Spermatophyta</taxon>
        <taxon>Magnoliopsida</taxon>
        <taxon>eudicotyledons</taxon>
        <taxon>Gunneridae</taxon>
        <taxon>Pentapetalae</taxon>
        <taxon>rosids</taxon>
        <taxon>malvids</taxon>
        <taxon>Malvales</taxon>
        <taxon>Malvaceae</taxon>
        <taxon>Malvoideae</taxon>
        <taxon>Gossypium</taxon>
    </lineage>
</organism>
<dbReference type="Proteomes" id="UP000032142">
    <property type="component" value="Unassembled WGS sequence"/>
</dbReference>
<accession>A0A0B0NI89</accession>
<proteinExistence type="predicted"/>
<evidence type="ECO:0000313" key="2">
    <source>
        <dbReference type="Proteomes" id="UP000032142"/>
    </source>
</evidence>
<sequence length="37" mass="4371">MLHTVSHMDMSQAMWYKLVYPLKGIDLAHWRVVGRVT</sequence>
<dbReference type="AlphaFoldDB" id="A0A0B0NI89"/>
<keyword evidence="2" id="KW-1185">Reference proteome</keyword>
<dbReference type="EMBL" id="KN401186">
    <property type="protein sequence ID" value="KHG14263.1"/>
    <property type="molecule type" value="Genomic_DNA"/>
</dbReference>
<name>A0A0B0NI89_GOSAR</name>
<gene>
    <name evidence="1" type="ORF">F383_19845</name>
</gene>
<evidence type="ECO:0000313" key="1">
    <source>
        <dbReference type="EMBL" id="KHG14263.1"/>
    </source>
</evidence>